<reference evidence="1 2" key="1">
    <citation type="journal article" date="2015" name="Genome Announc.">
        <title>Expanding the biotechnology potential of lactobacilli through comparative genomics of 213 strains and associated genera.</title>
        <authorList>
            <person name="Sun Z."/>
            <person name="Harris H.M."/>
            <person name="McCann A."/>
            <person name="Guo C."/>
            <person name="Argimon S."/>
            <person name="Zhang W."/>
            <person name="Yang X."/>
            <person name="Jeffery I.B."/>
            <person name="Cooney J.C."/>
            <person name="Kagawa T.F."/>
            <person name="Liu W."/>
            <person name="Song Y."/>
            <person name="Salvetti E."/>
            <person name="Wrobel A."/>
            <person name="Rasinkangas P."/>
            <person name="Parkhill J."/>
            <person name="Rea M.C."/>
            <person name="O'Sullivan O."/>
            <person name="Ritari J."/>
            <person name="Douillard F.P."/>
            <person name="Paul Ross R."/>
            <person name="Yang R."/>
            <person name="Briner A.E."/>
            <person name="Felis G.E."/>
            <person name="de Vos W.M."/>
            <person name="Barrangou R."/>
            <person name="Klaenhammer T.R."/>
            <person name="Caufield P.W."/>
            <person name="Cui Y."/>
            <person name="Zhang H."/>
            <person name="O'Toole P.W."/>
        </authorList>
    </citation>
    <scope>NUCLEOTIDE SEQUENCE [LARGE SCALE GENOMIC DNA]</scope>
    <source>
        <strain evidence="1 2">LMG 26013</strain>
    </source>
</reference>
<dbReference type="PANTHER" id="PTHR30143:SF0">
    <property type="entry name" value="2-KETO-4-PENTENOATE HYDRATASE"/>
    <property type="match status" value="1"/>
</dbReference>
<name>A0A0R2MDV8_9LACO</name>
<gene>
    <name evidence="1" type="ORF">IV64_GL002107</name>
</gene>
<evidence type="ECO:0000313" key="1">
    <source>
        <dbReference type="EMBL" id="KRO11870.1"/>
    </source>
</evidence>
<comment type="caution">
    <text evidence="1">The sequence shown here is derived from an EMBL/GenBank/DDBJ whole genome shotgun (WGS) entry which is preliminary data.</text>
</comment>
<dbReference type="PANTHER" id="PTHR30143">
    <property type="entry name" value="ACID HYDRATASE"/>
    <property type="match status" value="1"/>
</dbReference>
<dbReference type="EMBL" id="JQCL01000046">
    <property type="protein sequence ID" value="KRO11870.1"/>
    <property type="molecule type" value="Genomic_DNA"/>
</dbReference>
<dbReference type="Proteomes" id="UP000051783">
    <property type="component" value="Unassembled WGS sequence"/>
</dbReference>
<dbReference type="GO" id="GO:0008684">
    <property type="term" value="F:2-oxopent-4-enoate hydratase activity"/>
    <property type="evidence" value="ECO:0007669"/>
    <property type="project" value="TreeGrafter"/>
</dbReference>
<evidence type="ECO:0000313" key="2">
    <source>
        <dbReference type="Proteomes" id="UP000051783"/>
    </source>
</evidence>
<dbReference type="InterPro" id="IPR050772">
    <property type="entry name" value="Hydratase-Decarb/MhpD_sf"/>
</dbReference>
<dbReference type="GO" id="GO:0005737">
    <property type="term" value="C:cytoplasm"/>
    <property type="evidence" value="ECO:0007669"/>
    <property type="project" value="TreeGrafter"/>
</dbReference>
<dbReference type="InterPro" id="IPR036663">
    <property type="entry name" value="Fumarylacetoacetase_C_sf"/>
</dbReference>
<dbReference type="PATRIC" id="fig|942150.3.peg.2199"/>
<sequence>MEGKIMTNQNVTLNTQQKSFAQALFNAYQTKQPLKRADWEGVVTDDETAYAVQDCVAQLKQLPTGGYKVSLTSQQTQDMFDADSPLYGQQVDSHFLPSPAVLSLKRQTMAPLLEVELGFRATEDLLPSDSLDDLRHKTTVCGTLELPDCRFADWFPDLNKYCVMSDCAVGGYVVYGSERPADEVFSTVDDAANVSATLYHDGQKEATGQSSEVLGNPFKSLQWLVGKLAAQGKRFRAGQLVSSGTFLLPPHLTAGKWEAKFDHGFGDVVVNVND</sequence>
<dbReference type="SUPFAM" id="SSF56529">
    <property type="entry name" value="FAH"/>
    <property type="match status" value="1"/>
</dbReference>
<protein>
    <submittedName>
        <fullName evidence="1">2-oxo-hept-3-ene-1,7-dioate hydratase</fullName>
    </submittedName>
</protein>
<dbReference type="STRING" id="942150.IV64_GL002107"/>
<dbReference type="Gene3D" id="3.90.850.10">
    <property type="entry name" value="Fumarylacetoacetase-like, C-terminal domain"/>
    <property type="match status" value="1"/>
</dbReference>
<accession>A0A0R2MDV8</accession>
<proteinExistence type="predicted"/>
<organism evidence="1 2">
    <name type="scientific">Lactiplantibacillus xiangfangensis</name>
    <dbReference type="NCBI Taxonomy" id="942150"/>
    <lineage>
        <taxon>Bacteria</taxon>
        <taxon>Bacillati</taxon>
        <taxon>Bacillota</taxon>
        <taxon>Bacilli</taxon>
        <taxon>Lactobacillales</taxon>
        <taxon>Lactobacillaceae</taxon>
        <taxon>Lactiplantibacillus</taxon>
    </lineage>
</organism>
<keyword evidence="2" id="KW-1185">Reference proteome</keyword>
<dbReference type="AlphaFoldDB" id="A0A0R2MDV8"/>